<organism evidence="2">
    <name type="scientific">marine sediment metagenome</name>
    <dbReference type="NCBI Taxonomy" id="412755"/>
    <lineage>
        <taxon>unclassified sequences</taxon>
        <taxon>metagenomes</taxon>
        <taxon>ecological metagenomes</taxon>
    </lineage>
</organism>
<reference evidence="2" key="1">
    <citation type="journal article" date="2014" name="Front. Microbiol.">
        <title>High frequency of phylogenetically diverse reductive dehalogenase-homologous genes in deep subseafloor sedimentary metagenomes.</title>
        <authorList>
            <person name="Kawai M."/>
            <person name="Futagami T."/>
            <person name="Toyoda A."/>
            <person name="Takaki Y."/>
            <person name="Nishi S."/>
            <person name="Hori S."/>
            <person name="Arai W."/>
            <person name="Tsubouchi T."/>
            <person name="Morono Y."/>
            <person name="Uchiyama I."/>
            <person name="Ito T."/>
            <person name="Fujiyama A."/>
            <person name="Inagaki F."/>
            <person name="Takami H."/>
        </authorList>
    </citation>
    <scope>NUCLEOTIDE SEQUENCE</scope>
    <source>
        <strain evidence="2">Expedition CK06-06</strain>
    </source>
</reference>
<protein>
    <recommendedName>
        <fullName evidence="3">Branched-chain amino acid ABC transporter permease</fullName>
    </recommendedName>
</protein>
<keyword evidence="1" id="KW-1133">Transmembrane helix</keyword>
<evidence type="ECO:0008006" key="3">
    <source>
        <dbReference type="Google" id="ProtNLM"/>
    </source>
</evidence>
<dbReference type="AlphaFoldDB" id="X1TXB3"/>
<feature type="non-terminal residue" evidence="2">
    <location>
        <position position="1"/>
    </location>
</feature>
<sequence length="50" mass="5241">PGALVAAYAIGFAETGTTMMIDARLRGAVAFAVMIAIIVFRPQGLFGREV</sequence>
<proteinExistence type="predicted"/>
<accession>X1TXB3</accession>
<keyword evidence="1" id="KW-0472">Membrane</keyword>
<keyword evidence="1" id="KW-0812">Transmembrane</keyword>
<name>X1TXB3_9ZZZZ</name>
<evidence type="ECO:0000256" key="1">
    <source>
        <dbReference type="SAM" id="Phobius"/>
    </source>
</evidence>
<dbReference type="EMBL" id="BARW01019172">
    <property type="protein sequence ID" value="GAI92225.1"/>
    <property type="molecule type" value="Genomic_DNA"/>
</dbReference>
<evidence type="ECO:0000313" key="2">
    <source>
        <dbReference type="EMBL" id="GAI92225.1"/>
    </source>
</evidence>
<comment type="caution">
    <text evidence="2">The sequence shown here is derived from an EMBL/GenBank/DDBJ whole genome shotgun (WGS) entry which is preliminary data.</text>
</comment>
<feature type="transmembrane region" description="Helical" evidence="1">
    <location>
        <begin position="23"/>
        <end position="40"/>
    </location>
</feature>
<gene>
    <name evidence="2" type="ORF">S12H4_32666</name>
</gene>